<dbReference type="Gene3D" id="2.60.120.1440">
    <property type="match status" value="1"/>
</dbReference>
<evidence type="ECO:0000259" key="3">
    <source>
        <dbReference type="Pfam" id="PF04773"/>
    </source>
</evidence>
<dbReference type="Proteomes" id="UP000191110">
    <property type="component" value="Unassembled WGS sequence"/>
</dbReference>
<dbReference type="EMBL" id="MPRL01000011">
    <property type="protein sequence ID" value="OOZ41358.1"/>
    <property type="molecule type" value="Genomic_DNA"/>
</dbReference>
<evidence type="ECO:0000256" key="1">
    <source>
        <dbReference type="SAM" id="MobiDB-lite"/>
    </source>
</evidence>
<accession>A0A1T2L8C2</accession>
<feature type="chain" id="PRO_5012820524" description="FecR protein domain-containing protein" evidence="2">
    <location>
        <begin position="25"/>
        <end position="262"/>
    </location>
</feature>
<dbReference type="PANTHER" id="PTHR38731">
    <property type="entry name" value="LIPL45-RELATED LIPOPROTEIN-RELATED"/>
    <property type="match status" value="1"/>
</dbReference>
<evidence type="ECO:0000313" key="5">
    <source>
        <dbReference type="Proteomes" id="UP000191110"/>
    </source>
</evidence>
<protein>
    <recommendedName>
        <fullName evidence="3">FecR protein domain-containing protein</fullName>
    </recommendedName>
</protein>
<gene>
    <name evidence="4" type="ORF">BOW53_04380</name>
</gene>
<dbReference type="PANTHER" id="PTHR38731:SF1">
    <property type="entry name" value="FECR PROTEIN DOMAIN-CONTAINING PROTEIN"/>
    <property type="match status" value="1"/>
</dbReference>
<reference evidence="4 5" key="1">
    <citation type="submission" date="2016-11" db="EMBL/GenBank/DDBJ databases">
        <title>Mixed transmission modes and dynamic genome evolution in an obligate animal-bacterial symbiosis.</title>
        <authorList>
            <person name="Russell S.L."/>
            <person name="Corbett-Detig R.B."/>
            <person name="Cavanaugh C.M."/>
        </authorList>
    </citation>
    <scope>NUCLEOTIDE SEQUENCE [LARGE SCALE GENOMIC DNA]</scope>
    <source>
        <strain evidence="4">Sveles-Q1</strain>
    </source>
</reference>
<proteinExistence type="predicted"/>
<comment type="caution">
    <text evidence="4">The sequence shown here is derived from an EMBL/GenBank/DDBJ whole genome shotgun (WGS) entry which is preliminary data.</text>
</comment>
<keyword evidence="2" id="KW-0732">Signal</keyword>
<sequence>MTNSLFKTLIITLATIANTTVVYAASTDDAGYIARQRNDVRINEDPAHKGDIFSSQDMIVTGEKIFSMLKFRDNSSMFVKANSKVSISEYQYNKNDPKDSKVVVELTEGGLRALSGAIGKANPQAVEFRTPVGTIGIRGTDFIVSIVDGQLFMEVLDGAIMVENTDGEPVLLQAGQVLVLGADGTLAAHGNQAKKIGKKSGAFTEFTKVSFSGDQENSPYSWGPWTVTDIANPTDSGDGSDGSSSTTALDETTIPNETASAK</sequence>
<feature type="compositionally biased region" description="Low complexity" evidence="1">
    <location>
        <begin position="234"/>
        <end position="247"/>
    </location>
</feature>
<dbReference type="Pfam" id="PF04773">
    <property type="entry name" value="FecR"/>
    <property type="match status" value="1"/>
</dbReference>
<feature type="domain" description="FecR protein" evidence="3">
    <location>
        <begin position="59"/>
        <end position="160"/>
    </location>
</feature>
<dbReference type="InterPro" id="IPR006860">
    <property type="entry name" value="FecR"/>
</dbReference>
<dbReference type="RefSeq" id="WP_135622022.1">
    <property type="nucleotide sequence ID" value="NZ_MPRL01000011.1"/>
</dbReference>
<keyword evidence="5" id="KW-1185">Reference proteome</keyword>
<name>A0A1T2L8C2_9GAMM</name>
<evidence type="ECO:0000313" key="4">
    <source>
        <dbReference type="EMBL" id="OOZ41358.1"/>
    </source>
</evidence>
<evidence type="ECO:0000256" key="2">
    <source>
        <dbReference type="SAM" id="SignalP"/>
    </source>
</evidence>
<feature type="region of interest" description="Disordered" evidence="1">
    <location>
        <begin position="214"/>
        <end position="262"/>
    </location>
</feature>
<feature type="compositionally biased region" description="Polar residues" evidence="1">
    <location>
        <begin position="248"/>
        <end position="262"/>
    </location>
</feature>
<dbReference type="AlphaFoldDB" id="A0A1T2L8C2"/>
<dbReference type="OrthoDB" id="7028389at2"/>
<organism evidence="4 5">
    <name type="scientific">Solemya pervernicosa gill symbiont</name>
    <dbReference type="NCBI Taxonomy" id="642797"/>
    <lineage>
        <taxon>Bacteria</taxon>
        <taxon>Pseudomonadati</taxon>
        <taxon>Pseudomonadota</taxon>
        <taxon>Gammaproteobacteria</taxon>
        <taxon>sulfur-oxidizing symbionts</taxon>
    </lineage>
</organism>
<feature type="signal peptide" evidence="2">
    <location>
        <begin position="1"/>
        <end position="24"/>
    </location>
</feature>